<dbReference type="Proteomes" id="UP000248917">
    <property type="component" value="Unassembled WGS sequence"/>
</dbReference>
<dbReference type="InterPro" id="IPR035996">
    <property type="entry name" value="4pyrrol_Methylase_sf"/>
</dbReference>
<keyword evidence="3 9" id="KW-0489">Methyltransferase</keyword>
<dbReference type="NCBIfam" id="NF004790">
    <property type="entry name" value="PRK06136.1"/>
    <property type="match status" value="1"/>
</dbReference>
<accession>A0A326RJP2</accession>
<evidence type="ECO:0000256" key="4">
    <source>
        <dbReference type="ARBA" id="ARBA00022679"/>
    </source>
</evidence>
<feature type="domain" description="Tetrapyrrole methylase" evidence="8">
    <location>
        <begin position="8"/>
        <end position="216"/>
    </location>
</feature>
<evidence type="ECO:0000256" key="1">
    <source>
        <dbReference type="ARBA" id="ARBA00005879"/>
    </source>
</evidence>
<dbReference type="FunFam" id="3.40.1010.10:FF:000001">
    <property type="entry name" value="Siroheme synthase"/>
    <property type="match status" value="1"/>
</dbReference>
<dbReference type="EMBL" id="QKTX01000019">
    <property type="protein sequence ID" value="PZV77651.1"/>
    <property type="molecule type" value="Genomic_DNA"/>
</dbReference>
<evidence type="ECO:0000256" key="6">
    <source>
        <dbReference type="ARBA" id="ARBA00023244"/>
    </source>
</evidence>
<dbReference type="NCBIfam" id="TIGR01469">
    <property type="entry name" value="cobA_cysG_Cterm"/>
    <property type="match status" value="1"/>
</dbReference>
<comment type="pathway">
    <text evidence="7">Porphyrin-containing compound metabolism; siroheme biosynthesis; precorrin-2 from uroporphyrinogen III: step 1/1.</text>
</comment>
<evidence type="ECO:0000313" key="9">
    <source>
        <dbReference type="EMBL" id="PZV77651.1"/>
    </source>
</evidence>
<evidence type="ECO:0000256" key="5">
    <source>
        <dbReference type="ARBA" id="ARBA00022691"/>
    </source>
</evidence>
<protein>
    <recommendedName>
        <fullName evidence="2">uroporphyrinogen-III C-methyltransferase</fullName>
        <ecNumber evidence="2">2.1.1.107</ecNumber>
    </recommendedName>
</protein>
<dbReference type="Pfam" id="PF00590">
    <property type="entry name" value="TP_methylase"/>
    <property type="match status" value="1"/>
</dbReference>
<keyword evidence="10" id="KW-1185">Reference proteome</keyword>
<dbReference type="GO" id="GO:0004851">
    <property type="term" value="F:uroporphyrin-III C-methyltransferase activity"/>
    <property type="evidence" value="ECO:0007669"/>
    <property type="project" value="UniProtKB-EC"/>
</dbReference>
<dbReference type="EC" id="2.1.1.107" evidence="2"/>
<dbReference type="InterPro" id="IPR000878">
    <property type="entry name" value="4pyrrol_Mease"/>
</dbReference>
<dbReference type="GO" id="GO:0019354">
    <property type="term" value="P:siroheme biosynthetic process"/>
    <property type="evidence" value="ECO:0007669"/>
    <property type="project" value="InterPro"/>
</dbReference>
<comment type="caution">
    <text evidence="9">The sequence shown here is derived from an EMBL/GenBank/DDBJ whole genome shotgun (WGS) entry which is preliminary data.</text>
</comment>
<comment type="similarity">
    <text evidence="1">Belongs to the precorrin methyltransferase family.</text>
</comment>
<evidence type="ECO:0000256" key="7">
    <source>
        <dbReference type="ARBA" id="ARBA00025705"/>
    </source>
</evidence>
<proteinExistence type="inferred from homology"/>
<dbReference type="OrthoDB" id="9815856at2"/>
<evidence type="ECO:0000256" key="3">
    <source>
        <dbReference type="ARBA" id="ARBA00022603"/>
    </source>
</evidence>
<dbReference type="Gene3D" id="3.30.950.10">
    <property type="entry name" value="Methyltransferase, Cobalt-precorrin-4 Transmethylase, Domain 2"/>
    <property type="match status" value="1"/>
</dbReference>
<dbReference type="InterPro" id="IPR014777">
    <property type="entry name" value="4pyrrole_Mease_sub1"/>
</dbReference>
<dbReference type="PROSITE" id="PS00839">
    <property type="entry name" value="SUMT_1"/>
    <property type="match status" value="1"/>
</dbReference>
<dbReference type="Gene3D" id="3.40.1010.10">
    <property type="entry name" value="Cobalt-precorrin-4 Transmethylase, Domain 1"/>
    <property type="match status" value="1"/>
</dbReference>
<dbReference type="InterPro" id="IPR014776">
    <property type="entry name" value="4pyrrole_Mease_sub2"/>
</dbReference>
<dbReference type="GO" id="GO:0032259">
    <property type="term" value="P:methylation"/>
    <property type="evidence" value="ECO:0007669"/>
    <property type="project" value="UniProtKB-KW"/>
</dbReference>
<dbReference type="InterPro" id="IPR050161">
    <property type="entry name" value="Siro_Cobalamin_biosynth"/>
</dbReference>
<keyword evidence="4 9" id="KW-0808">Transferase</keyword>
<dbReference type="InterPro" id="IPR003043">
    <property type="entry name" value="Uropor_MeTrfase_CS"/>
</dbReference>
<dbReference type="PANTHER" id="PTHR45790">
    <property type="entry name" value="SIROHEME SYNTHASE-RELATED"/>
    <property type="match status" value="1"/>
</dbReference>
<dbReference type="AlphaFoldDB" id="A0A326RJP2"/>
<dbReference type="SUPFAM" id="SSF53790">
    <property type="entry name" value="Tetrapyrrole methylase"/>
    <property type="match status" value="1"/>
</dbReference>
<evidence type="ECO:0000256" key="2">
    <source>
        <dbReference type="ARBA" id="ARBA00012162"/>
    </source>
</evidence>
<dbReference type="PANTHER" id="PTHR45790:SF3">
    <property type="entry name" value="S-ADENOSYL-L-METHIONINE-DEPENDENT UROPORPHYRINOGEN III METHYLTRANSFERASE, CHLOROPLASTIC"/>
    <property type="match status" value="1"/>
</dbReference>
<sequence>MRTSINPKVTLVGAGPGDPELMTLKGILALNTADVVLYDALIDPVLLKHAPATALKIFVGKRVGKHSTPQEDTNQLCVELARKHGHVVRLKGGDPFVFGRGGEEIEYIEAFGIPTAVVPGITSAIAVPANAGIPVTKRGISESFWVVTGTTTAGELSRDLALAAQSTATVVILMGTKKLGEIVETYQKVGKSHLPVAIIQSGTTREEKITAGFIHDIGQKAAENQVEAPAVIIVGEVVRESMRLAEVYREAVSVISMRSQ</sequence>
<name>A0A326RJP2_9BACT</name>
<reference evidence="9 10" key="1">
    <citation type="submission" date="2018-06" db="EMBL/GenBank/DDBJ databases">
        <title>Genomic Encyclopedia of Archaeal and Bacterial Type Strains, Phase II (KMG-II): from individual species to whole genera.</title>
        <authorList>
            <person name="Goeker M."/>
        </authorList>
    </citation>
    <scope>NUCLEOTIDE SEQUENCE [LARGE SCALE GENOMIC DNA]</scope>
    <source>
        <strain evidence="9 10">T4</strain>
    </source>
</reference>
<dbReference type="CDD" id="cd11642">
    <property type="entry name" value="SUMT"/>
    <property type="match status" value="1"/>
</dbReference>
<evidence type="ECO:0000259" key="8">
    <source>
        <dbReference type="Pfam" id="PF00590"/>
    </source>
</evidence>
<gene>
    <name evidence="9" type="ORF">CLV31_11964</name>
</gene>
<keyword evidence="5" id="KW-0949">S-adenosyl-L-methionine</keyword>
<evidence type="ECO:0000313" key="10">
    <source>
        <dbReference type="Proteomes" id="UP000248917"/>
    </source>
</evidence>
<keyword evidence="6" id="KW-0627">Porphyrin biosynthesis</keyword>
<organism evidence="9 10">
    <name type="scientific">Algoriphagus aquaeductus</name>
    <dbReference type="NCBI Taxonomy" id="475299"/>
    <lineage>
        <taxon>Bacteria</taxon>
        <taxon>Pseudomonadati</taxon>
        <taxon>Bacteroidota</taxon>
        <taxon>Cytophagia</taxon>
        <taxon>Cytophagales</taxon>
        <taxon>Cyclobacteriaceae</taxon>
        <taxon>Algoriphagus</taxon>
    </lineage>
</organism>
<dbReference type="RefSeq" id="WP_111394745.1">
    <property type="nucleotide sequence ID" value="NZ_JBJINY010000068.1"/>
</dbReference>
<dbReference type="InterPro" id="IPR006366">
    <property type="entry name" value="CobA/CysG_C"/>
</dbReference>